<dbReference type="OrthoDB" id="373873at2157"/>
<dbReference type="PROSITE" id="PS51257">
    <property type="entry name" value="PROKAR_LIPOPROTEIN"/>
    <property type="match status" value="1"/>
</dbReference>
<reference evidence="1" key="1">
    <citation type="journal article" date="2014" name="Int. J. Syst. Evol. Microbiol.">
        <title>Complete genome sequence of Corynebacterium casei LMG S-19264T (=DSM 44701T), isolated from a smear-ripened cheese.</title>
        <authorList>
            <consortium name="US DOE Joint Genome Institute (JGI-PGF)"/>
            <person name="Walter F."/>
            <person name="Albersmeier A."/>
            <person name="Kalinowski J."/>
            <person name="Ruckert C."/>
        </authorList>
    </citation>
    <scope>NUCLEOTIDE SEQUENCE</scope>
    <source>
        <strain evidence="1">JCM 16108</strain>
    </source>
</reference>
<evidence type="ECO:0000313" key="3">
    <source>
        <dbReference type="Proteomes" id="UP000614609"/>
    </source>
</evidence>
<dbReference type="Proteomes" id="UP000614609">
    <property type="component" value="Unassembled WGS sequence"/>
</dbReference>
<reference evidence="2" key="3">
    <citation type="submission" date="2021-03" db="EMBL/GenBank/DDBJ databases">
        <title>Genomic Encyclopedia of Type Strains, Phase IV (KMG-IV): sequencing the most valuable type-strain genomes for metagenomic binning, comparative biology and taxonomic classification.</title>
        <authorList>
            <person name="Goeker M."/>
        </authorList>
    </citation>
    <scope>NUCLEOTIDE SEQUENCE</scope>
    <source>
        <strain evidence="2">DSM 22443</strain>
    </source>
</reference>
<dbReference type="Proteomes" id="UP000765891">
    <property type="component" value="Unassembled WGS sequence"/>
</dbReference>
<dbReference type="EMBL" id="BMOO01000002">
    <property type="protein sequence ID" value="GGM60235.1"/>
    <property type="molecule type" value="Genomic_DNA"/>
</dbReference>
<dbReference type="EMBL" id="JAGGKO010000002">
    <property type="protein sequence ID" value="MBP1954849.1"/>
    <property type="molecule type" value="Genomic_DNA"/>
</dbReference>
<protein>
    <recommendedName>
        <fullName evidence="4">NitT/TauT family transport system substrate-binding protein</fullName>
    </recommendedName>
</protein>
<keyword evidence="3" id="KW-1185">Reference proteome</keyword>
<reference evidence="1" key="2">
    <citation type="submission" date="2020-09" db="EMBL/GenBank/DDBJ databases">
        <authorList>
            <person name="Sun Q."/>
            <person name="Ohkuma M."/>
        </authorList>
    </citation>
    <scope>NUCLEOTIDE SEQUENCE</scope>
    <source>
        <strain evidence="1">JCM 16108</strain>
    </source>
</reference>
<dbReference type="AlphaFoldDB" id="A0A830FU71"/>
<dbReference type="RefSeq" id="WP_188870107.1">
    <property type="nucleotide sequence ID" value="NZ_BMOO01000002.1"/>
</dbReference>
<organism evidence="1 3">
    <name type="scientific">Halarchaeum rubridurum</name>
    <dbReference type="NCBI Taxonomy" id="489911"/>
    <lineage>
        <taxon>Archaea</taxon>
        <taxon>Methanobacteriati</taxon>
        <taxon>Methanobacteriota</taxon>
        <taxon>Stenosarchaea group</taxon>
        <taxon>Halobacteria</taxon>
        <taxon>Halobacteriales</taxon>
        <taxon>Halobacteriaceae</taxon>
    </lineage>
</organism>
<evidence type="ECO:0000313" key="1">
    <source>
        <dbReference type="EMBL" id="GGM60235.1"/>
    </source>
</evidence>
<evidence type="ECO:0008006" key="4">
    <source>
        <dbReference type="Google" id="ProtNLM"/>
    </source>
</evidence>
<dbReference type="Gene3D" id="3.40.190.10">
    <property type="entry name" value="Periplasmic binding protein-like II"/>
    <property type="match status" value="2"/>
</dbReference>
<name>A0A830FU71_9EURY</name>
<dbReference type="SUPFAM" id="SSF53850">
    <property type="entry name" value="Periplasmic binding protein-like II"/>
    <property type="match status" value="1"/>
</dbReference>
<evidence type="ECO:0000313" key="2">
    <source>
        <dbReference type="EMBL" id="MBP1954849.1"/>
    </source>
</evidence>
<sequence>MRRRAYLRTGAAVIGSTGIAGLAGCSGSGGGDDAAGLRLAFQAPAETVDVNTWDAADRVAPAEYDLDTTIDVFEGVDLAAQSVLSGNADVARGSVTAAANLVAAGREFTFVSVPIRSTDYVLVADGDIDSLEAIVEQDAVVGMSAPNGLDAVQTIALLSEGGVIESADELNFQRVGYSSARRAALAEGSIDVSPQHYAQWLAMREAGDDLTRLATFGDVLTSWVQETYMVPQTVIDEKRPQLVDFVAAQLRANRRLVDDYEHYGSLIDEYVDGGGPGERVQRRTYDFLTDIDVWPPDGGLGRAEVDYMLDLSARVGLTEERIPTDEVMDRSILADARERVGER</sequence>
<comment type="caution">
    <text evidence="1">The sequence shown here is derived from an EMBL/GenBank/DDBJ whole genome shotgun (WGS) entry which is preliminary data.</text>
</comment>
<accession>A0A830FU71</accession>
<proteinExistence type="predicted"/>
<gene>
    <name evidence="1" type="ORF">GCM10009017_07990</name>
    <name evidence="2" type="ORF">J2752_001761</name>
</gene>